<feature type="transmembrane region" description="Helical" evidence="10">
    <location>
        <begin position="435"/>
        <end position="454"/>
    </location>
</feature>
<comment type="subcellular location">
    <subcellularLocation>
        <location evidence="1">Membrane</location>
        <topology evidence="1">Multi-pass membrane protein</topology>
    </subcellularLocation>
</comment>
<feature type="compositionally biased region" description="Low complexity" evidence="9">
    <location>
        <begin position="11"/>
        <end position="28"/>
    </location>
</feature>
<dbReference type="EMBL" id="JBICBT010000274">
    <property type="protein sequence ID" value="KAL3118581.1"/>
    <property type="molecule type" value="Genomic_DNA"/>
</dbReference>
<evidence type="ECO:0000256" key="2">
    <source>
        <dbReference type="ARBA" id="ARBA00022448"/>
    </source>
</evidence>
<feature type="compositionally biased region" description="Basic and acidic residues" evidence="9">
    <location>
        <begin position="384"/>
        <end position="396"/>
    </location>
</feature>
<dbReference type="Pfam" id="PF07885">
    <property type="entry name" value="Ion_trans_2"/>
    <property type="match status" value="2"/>
</dbReference>
<dbReference type="PRINTS" id="PR01333">
    <property type="entry name" value="2POREKCHANEL"/>
</dbReference>
<dbReference type="PANTHER" id="PTHR11003:SF312">
    <property type="entry name" value="POTASSIUM CHANNEL DOMAIN-CONTAINING PROTEIN"/>
    <property type="match status" value="1"/>
</dbReference>
<keyword evidence="5 8" id="KW-0406">Ion transport</keyword>
<comment type="caution">
    <text evidence="12">The sequence shown here is derived from an EMBL/GenBank/DDBJ whole genome shotgun (WGS) entry which is preliminary data.</text>
</comment>
<feature type="compositionally biased region" description="Polar residues" evidence="9">
    <location>
        <begin position="659"/>
        <end position="677"/>
    </location>
</feature>
<dbReference type="AlphaFoldDB" id="A0ABD2LTK6"/>
<feature type="region of interest" description="Disordered" evidence="9">
    <location>
        <begin position="819"/>
        <end position="869"/>
    </location>
</feature>
<dbReference type="InterPro" id="IPR003280">
    <property type="entry name" value="2pore_dom_K_chnl"/>
</dbReference>
<dbReference type="Gene3D" id="1.10.287.70">
    <property type="match status" value="1"/>
</dbReference>
<gene>
    <name evidence="12" type="ORF">niasHT_005796</name>
</gene>
<evidence type="ECO:0000256" key="3">
    <source>
        <dbReference type="ARBA" id="ARBA00022692"/>
    </source>
</evidence>
<evidence type="ECO:0000256" key="5">
    <source>
        <dbReference type="ARBA" id="ARBA00023065"/>
    </source>
</evidence>
<evidence type="ECO:0000256" key="7">
    <source>
        <dbReference type="ARBA" id="ARBA00023303"/>
    </source>
</evidence>
<keyword evidence="7 8" id="KW-0407">Ion channel</keyword>
<dbReference type="GO" id="GO:0034220">
    <property type="term" value="P:monoatomic ion transmembrane transport"/>
    <property type="evidence" value="ECO:0007669"/>
    <property type="project" value="UniProtKB-KW"/>
</dbReference>
<dbReference type="SUPFAM" id="SSF81324">
    <property type="entry name" value="Voltage-gated potassium channels"/>
    <property type="match status" value="2"/>
</dbReference>
<evidence type="ECO:0000259" key="11">
    <source>
        <dbReference type="Pfam" id="PF07885"/>
    </source>
</evidence>
<proteinExistence type="inferred from homology"/>
<accession>A0ABD2LTK6</accession>
<evidence type="ECO:0000256" key="4">
    <source>
        <dbReference type="ARBA" id="ARBA00022989"/>
    </source>
</evidence>
<evidence type="ECO:0000313" key="12">
    <source>
        <dbReference type="EMBL" id="KAL3118581.1"/>
    </source>
</evidence>
<feature type="transmembrane region" description="Helical" evidence="10">
    <location>
        <begin position="218"/>
        <end position="239"/>
    </location>
</feature>
<feature type="transmembrane region" description="Helical" evidence="10">
    <location>
        <begin position="103"/>
        <end position="123"/>
    </location>
</feature>
<keyword evidence="13" id="KW-1185">Reference proteome</keyword>
<feature type="compositionally biased region" description="Acidic residues" evidence="9">
    <location>
        <begin position="364"/>
        <end position="383"/>
    </location>
</feature>
<keyword evidence="3 8" id="KW-0812">Transmembrane</keyword>
<evidence type="ECO:0000313" key="13">
    <source>
        <dbReference type="Proteomes" id="UP001620626"/>
    </source>
</evidence>
<feature type="region of interest" description="Disordered" evidence="9">
    <location>
        <begin position="312"/>
        <end position="350"/>
    </location>
</feature>
<feature type="transmembrane region" description="Helical" evidence="10">
    <location>
        <begin position="408"/>
        <end position="429"/>
    </location>
</feature>
<feature type="compositionally biased region" description="Polar residues" evidence="9">
    <location>
        <begin position="328"/>
        <end position="350"/>
    </location>
</feature>
<feature type="domain" description="Potassium channel" evidence="11">
    <location>
        <begin position="414"/>
        <end position="487"/>
    </location>
</feature>
<dbReference type="GO" id="GO:0016020">
    <property type="term" value="C:membrane"/>
    <property type="evidence" value="ECO:0007669"/>
    <property type="project" value="UniProtKB-SubCell"/>
</dbReference>
<sequence>MPVIFKHNKQRPQTFSQSSSSFGSQQRIGGQKPYLGVIEGTPGHGRRLRQRGSIFLRRGSIRARHSIIRLRHKGSSLQKYIQNPKLLLKLAKSFYHKRHLKHLIPLIFVLLYMFVGAFLFFWLEAATERDRLSRRNSEYTEEKLLFMKRVEEIILDTASPPNSTKRRQFVEEAVDHLRTQLGHGPPPADPEWTFLTSMYFAGTIFTTIGYGDIACETFFGQLATVAYAILGIPLMLITLNELGKFLYKTINEFIAMLNNRCKMLHKFCKRLKKKHWKRGGKRGDEEMDEEMEKDSNEKRNKMQEELKAVSFRLNSTEEQSQTDHSEKSTTSAGTSPKSVHKNSTNNAVWSTQNSSDFGILMEEATESEDENGEEEEEEDEEDEHGIVSRAKGDASKAHQQSDAPRMHVMVAIVTTFAWIFLCAALFKLWENEWTYWNSLYFMFISLLTIGLGDVNVRRRDLMVFCFIFVIIGLSLVSMCINVIQSSLEDFYRKMLMKILADYQASLNKDGSHKNASIGVMKALGGSKAAKFLVPLMSEQTKRAVLQQVQEEAKESGIEIPPIFEFETIDEILANKDIAKDEDAQSAIIDEILWNTEQRSLETSLRERSVSFHQRENHTQTEIIGRDDKNDQTVGVEVDEMEVQADLSQSMPKVKRMDAEQQTEGATQTDQGNQTARLSTREAHTMTSARLLPSGQSVDTQTERPICLDEEVQTFFLAGTFDAVTQTEDKTLKNQRIQTPVPVLSNSEAQTDEINPNLEKIHGSRIREARRRLRRAFRSHSRGHQVPEMLGWQEFSSDESVDWDPYDGLHAEKQRPVSQLKKMFDGGEAPIQQHHRPSTSSSQPQQHRASTSSSFRRRKESPEAAPRGNE</sequence>
<dbReference type="PANTHER" id="PTHR11003">
    <property type="entry name" value="POTASSIUM CHANNEL, SUBFAMILY K"/>
    <property type="match status" value="1"/>
</dbReference>
<feature type="compositionally biased region" description="Basic residues" evidence="9">
    <location>
        <begin position="1"/>
        <end position="10"/>
    </location>
</feature>
<feature type="region of interest" description="Disordered" evidence="9">
    <location>
        <begin position="364"/>
        <end position="399"/>
    </location>
</feature>
<evidence type="ECO:0000256" key="6">
    <source>
        <dbReference type="ARBA" id="ARBA00023136"/>
    </source>
</evidence>
<dbReference type="Proteomes" id="UP001620626">
    <property type="component" value="Unassembled WGS sequence"/>
</dbReference>
<evidence type="ECO:0000256" key="10">
    <source>
        <dbReference type="SAM" id="Phobius"/>
    </source>
</evidence>
<name>A0ABD2LTK6_9BILA</name>
<feature type="region of interest" description="Disordered" evidence="9">
    <location>
        <begin position="278"/>
        <end position="300"/>
    </location>
</feature>
<feature type="transmembrane region" description="Helical" evidence="10">
    <location>
        <begin position="461"/>
        <end position="483"/>
    </location>
</feature>
<reference evidence="12 13" key="1">
    <citation type="submission" date="2024-10" db="EMBL/GenBank/DDBJ databases">
        <authorList>
            <person name="Kim D."/>
        </authorList>
    </citation>
    <scope>NUCLEOTIDE SEQUENCE [LARGE SCALE GENOMIC DNA]</scope>
    <source>
        <strain evidence="12">BH-2024</strain>
    </source>
</reference>
<protein>
    <recommendedName>
        <fullName evidence="11">Potassium channel domain-containing protein</fullName>
    </recommendedName>
</protein>
<feature type="domain" description="Potassium channel" evidence="11">
    <location>
        <begin position="191"/>
        <end position="247"/>
    </location>
</feature>
<organism evidence="12 13">
    <name type="scientific">Heterodera trifolii</name>
    <dbReference type="NCBI Taxonomy" id="157864"/>
    <lineage>
        <taxon>Eukaryota</taxon>
        <taxon>Metazoa</taxon>
        <taxon>Ecdysozoa</taxon>
        <taxon>Nematoda</taxon>
        <taxon>Chromadorea</taxon>
        <taxon>Rhabditida</taxon>
        <taxon>Tylenchina</taxon>
        <taxon>Tylenchomorpha</taxon>
        <taxon>Tylenchoidea</taxon>
        <taxon>Heteroderidae</taxon>
        <taxon>Heteroderinae</taxon>
        <taxon>Heterodera</taxon>
    </lineage>
</organism>
<evidence type="ECO:0000256" key="1">
    <source>
        <dbReference type="ARBA" id="ARBA00004141"/>
    </source>
</evidence>
<feature type="region of interest" description="Disordered" evidence="9">
    <location>
        <begin position="647"/>
        <end position="698"/>
    </location>
</feature>
<keyword evidence="4 10" id="KW-1133">Transmembrane helix</keyword>
<keyword evidence="2 8" id="KW-0813">Transport</keyword>
<evidence type="ECO:0000256" key="9">
    <source>
        <dbReference type="SAM" id="MobiDB-lite"/>
    </source>
</evidence>
<keyword evidence="6 10" id="KW-0472">Membrane</keyword>
<evidence type="ECO:0000256" key="8">
    <source>
        <dbReference type="RuleBase" id="RU003857"/>
    </source>
</evidence>
<dbReference type="InterPro" id="IPR013099">
    <property type="entry name" value="K_chnl_dom"/>
</dbReference>
<feature type="region of interest" description="Disordered" evidence="9">
    <location>
        <begin position="1"/>
        <end position="28"/>
    </location>
</feature>
<comment type="similarity">
    <text evidence="8">Belongs to the two pore domain potassium channel (TC 1.A.1.8) family.</text>
</comment>
<feature type="compositionally biased region" description="Polar residues" evidence="9">
    <location>
        <begin position="837"/>
        <end position="853"/>
    </location>
</feature>